<dbReference type="EMBL" id="MU273488">
    <property type="protein sequence ID" value="KAI0035175.1"/>
    <property type="molecule type" value="Genomic_DNA"/>
</dbReference>
<comment type="caution">
    <text evidence="1">The sequence shown here is derived from an EMBL/GenBank/DDBJ whole genome shotgun (WGS) entry which is preliminary data.</text>
</comment>
<evidence type="ECO:0000313" key="2">
    <source>
        <dbReference type="Proteomes" id="UP000814128"/>
    </source>
</evidence>
<protein>
    <submittedName>
        <fullName evidence="1">N-acyl-phosphatidylethanolamine-hydrolyzing phospholipase D</fullName>
    </submittedName>
</protein>
<reference evidence="1" key="1">
    <citation type="submission" date="2021-02" db="EMBL/GenBank/DDBJ databases">
        <authorList>
            <consortium name="DOE Joint Genome Institute"/>
            <person name="Ahrendt S."/>
            <person name="Looney B.P."/>
            <person name="Miyauchi S."/>
            <person name="Morin E."/>
            <person name="Drula E."/>
            <person name="Courty P.E."/>
            <person name="Chicoki N."/>
            <person name="Fauchery L."/>
            <person name="Kohler A."/>
            <person name="Kuo A."/>
            <person name="Labutti K."/>
            <person name="Pangilinan J."/>
            <person name="Lipzen A."/>
            <person name="Riley R."/>
            <person name="Andreopoulos W."/>
            <person name="He G."/>
            <person name="Johnson J."/>
            <person name="Barry K.W."/>
            <person name="Grigoriev I.V."/>
            <person name="Nagy L."/>
            <person name="Hibbett D."/>
            <person name="Henrissat B."/>
            <person name="Matheny P.B."/>
            <person name="Labbe J."/>
            <person name="Martin F."/>
        </authorList>
    </citation>
    <scope>NUCLEOTIDE SEQUENCE</scope>
    <source>
        <strain evidence="1">EC-137</strain>
    </source>
</reference>
<keyword evidence="2" id="KW-1185">Reference proteome</keyword>
<accession>A0ACB8QUE7</accession>
<sequence>MAAPIINVVEPPRKFPSLSINGARPAHHLNDTKSKFYPPWPSFRYQDRSQWFTVWRPTFMFHGSASIPPDVKKRIPSQVPTWGSALENKSQAKATWLGHACYLLELPIPPGASRGMRIIFDPVLSYRCSPSQRIGPARYTDAPCKAEEIPAVDAIVLSHDHYDHTDVPTLRALLANPASAAHVFVSLNNKDLFLNEVKLPAERVHEFEWWDQRIITVSLGKDQSVRARITSTPSQHTSGRTGWDRWHALWSAWVIEELPDINSDTTVGKRLYFAGDTGYRTVRKGDDEDKVPVCPAFAEVGERFGGVDVALIPIGAYAPRTMWSNLHADPADAVRIMKDVKAKRALAMHWGTWSLTAEPVLEPPQVLMMECKAAGIGEDEFLVPALGETILF</sequence>
<dbReference type="Proteomes" id="UP000814128">
    <property type="component" value="Unassembled WGS sequence"/>
</dbReference>
<proteinExistence type="predicted"/>
<name>A0ACB8QUE7_9AGAM</name>
<gene>
    <name evidence="1" type="ORF">K488DRAFT_76755</name>
</gene>
<evidence type="ECO:0000313" key="1">
    <source>
        <dbReference type="EMBL" id="KAI0035175.1"/>
    </source>
</evidence>
<organism evidence="1 2">
    <name type="scientific">Vararia minispora EC-137</name>
    <dbReference type="NCBI Taxonomy" id="1314806"/>
    <lineage>
        <taxon>Eukaryota</taxon>
        <taxon>Fungi</taxon>
        <taxon>Dikarya</taxon>
        <taxon>Basidiomycota</taxon>
        <taxon>Agaricomycotina</taxon>
        <taxon>Agaricomycetes</taxon>
        <taxon>Russulales</taxon>
        <taxon>Lachnocladiaceae</taxon>
        <taxon>Vararia</taxon>
    </lineage>
</organism>
<reference evidence="1" key="2">
    <citation type="journal article" date="2022" name="New Phytol.">
        <title>Evolutionary transition to the ectomycorrhizal habit in the genomes of a hyperdiverse lineage of mushroom-forming fungi.</title>
        <authorList>
            <person name="Looney B."/>
            <person name="Miyauchi S."/>
            <person name="Morin E."/>
            <person name="Drula E."/>
            <person name="Courty P.E."/>
            <person name="Kohler A."/>
            <person name="Kuo A."/>
            <person name="LaButti K."/>
            <person name="Pangilinan J."/>
            <person name="Lipzen A."/>
            <person name="Riley R."/>
            <person name="Andreopoulos W."/>
            <person name="He G."/>
            <person name="Johnson J."/>
            <person name="Nolan M."/>
            <person name="Tritt A."/>
            <person name="Barry K.W."/>
            <person name="Grigoriev I.V."/>
            <person name="Nagy L.G."/>
            <person name="Hibbett D."/>
            <person name="Henrissat B."/>
            <person name="Matheny P.B."/>
            <person name="Labbe J."/>
            <person name="Martin F.M."/>
        </authorList>
    </citation>
    <scope>NUCLEOTIDE SEQUENCE</scope>
    <source>
        <strain evidence="1">EC-137</strain>
    </source>
</reference>